<organism evidence="2 3">
    <name type="scientific">Faecalibacterium prausnitzii</name>
    <dbReference type="NCBI Taxonomy" id="853"/>
    <lineage>
        <taxon>Bacteria</taxon>
        <taxon>Bacillati</taxon>
        <taxon>Bacillota</taxon>
        <taxon>Clostridia</taxon>
        <taxon>Eubacteriales</taxon>
        <taxon>Oscillospiraceae</taxon>
        <taxon>Faecalibacterium</taxon>
    </lineage>
</organism>
<keyword evidence="2" id="KW-0240">DNA-directed RNA polymerase</keyword>
<evidence type="ECO:0000313" key="3">
    <source>
        <dbReference type="Proteomes" id="UP000095649"/>
    </source>
</evidence>
<dbReference type="OrthoDB" id="3182597at2"/>
<proteinExistence type="predicted"/>
<name>A0A173RM71_9FIRM</name>
<dbReference type="RefSeq" id="WP_055185076.1">
    <property type="nucleotide sequence ID" value="NZ_CYXN01000002.1"/>
</dbReference>
<keyword evidence="1" id="KW-1133">Transmembrane helix</keyword>
<dbReference type="EMBL" id="CYXN01000002">
    <property type="protein sequence ID" value="CUM78971.1"/>
    <property type="molecule type" value="Genomic_DNA"/>
</dbReference>
<gene>
    <name evidence="2" type="ORF">ERS852582_00548</name>
</gene>
<dbReference type="AlphaFoldDB" id="A0A173RM71"/>
<accession>A0A173RM71</accession>
<reference evidence="2 3" key="1">
    <citation type="submission" date="2015-09" db="EMBL/GenBank/DDBJ databases">
        <authorList>
            <consortium name="Pathogen Informatics"/>
        </authorList>
    </citation>
    <scope>NUCLEOTIDE SEQUENCE [LARGE SCALE GENOMIC DNA]</scope>
    <source>
        <strain evidence="2 3">2789STDY5834970</strain>
    </source>
</reference>
<keyword evidence="1" id="KW-0472">Membrane</keyword>
<feature type="transmembrane region" description="Helical" evidence="1">
    <location>
        <begin position="338"/>
        <end position="360"/>
    </location>
</feature>
<keyword evidence="2" id="KW-0804">Transcription</keyword>
<dbReference type="PANTHER" id="PTHR37826:SF3">
    <property type="entry name" value="J DOMAIN-CONTAINING PROTEIN"/>
    <property type="match status" value="1"/>
</dbReference>
<evidence type="ECO:0000313" key="2">
    <source>
        <dbReference type="EMBL" id="CUM78971.1"/>
    </source>
</evidence>
<sequence>MAGMLEYKCPCCDGAIQFDSTTQKMKCPYCDTEFEVDALKGYDEDLKDQKPSKMNWTTPGGSWAEGETAGLHTYVCKSCGGEIVGDDTMAASACPFCGNPIVLTGQFAGDLRPDLIIPFKLDKKAAKAKLQEHLKGKTLLPKVFRSQNHIDEIKGVYVPFWLYDSDADAQLRFTATRTRFWSDDDYNYTETSYYSVRRDGVLGFDAVPVDGSSKMEDDLMESIEPFTMSDAVPFKTAYLAGYVADKYDVDAQKSIQRANERIRQSTEDAFTQTVTGYDSVKMENSSIQLHGGKAKYALFPVWVLSTSWQGNNYIFAMNGQTGKFVGNLPVDKAAARKWTLGLTVAVGAASYAVMWLLWLAGIL</sequence>
<dbReference type="GO" id="GO:0000428">
    <property type="term" value="C:DNA-directed RNA polymerase complex"/>
    <property type="evidence" value="ECO:0007669"/>
    <property type="project" value="UniProtKB-KW"/>
</dbReference>
<dbReference type="Gene3D" id="2.20.28.30">
    <property type="entry name" value="RNA polymerase ii, chain L"/>
    <property type="match status" value="2"/>
</dbReference>
<protein>
    <submittedName>
        <fullName evidence="2">DNA-directed RNA polymerase subunit P</fullName>
    </submittedName>
</protein>
<dbReference type="Proteomes" id="UP000095649">
    <property type="component" value="Unassembled WGS sequence"/>
</dbReference>
<evidence type="ECO:0000256" key="1">
    <source>
        <dbReference type="SAM" id="Phobius"/>
    </source>
</evidence>
<dbReference type="PANTHER" id="PTHR37826">
    <property type="entry name" value="FLOTILLIN BAND_7_5 DOMAIN PROTEIN"/>
    <property type="match status" value="1"/>
</dbReference>
<keyword evidence="1" id="KW-0812">Transmembrane</keyword>